<feature type="transmembrane region" description="Helical" evidence="4">
    <location>
        <begin position="46"/>
        <end position="64"/>
    </location>
</feature>
<protein>
    <submittedName>
        <fullName evidence="7">Arylacetamide deacetylase-like 4</fullName>
    </submittedName>
</protein>
<dbReference type="GO" id="GO:0016020">
    <property type="term" value="C:membrane"/>
    <property type="evidence" value="ECO:0007669"/>
    <property type="project" value="InterPro"/>
</dbReference>
<evidence type="ECO:0000256" key="2">
    <source>
        <dbReference type="ARBA" id="ARBA00022801"/>
    </source>
</evidence>
<keyword evidence="4" id="KW-0812">Transmembrane</keyword>
<feature type="active site" evidence="3">
    <location>
        <position position="380"/>
    </location>
</feature>
<dbReference type="KEGG" id="emc:129344879"/>
<evidence type="ECO:0000256" key="1">
    <source>
        <dbReference type="ARBA" id="ARBA00010515"/>
    </source>
</evidence>
<dbReference type="Proteomes" id="UP001190640">
    <property type="component" value="Chromosome 17"/>
</dbReference>
<dbReference type="InterPro" id="IPR050300">
    <property type="entry name" value="GDXG_lipolytic_enzyme"/>
</dbReference>
<evidence type="ECO:0000259" key="5">
    <source>
        <dbReference type="Pfam" id="PF07859"/>
    </source>
</evidence>
<keyword evidence="4" id="KW-0472">Membrane</keyword>
<dbReference type="PIRSF" id="PIRSF037251">
    <property type="entry name" value="Arylacetamide_deacetylase"/>
    <property type="match status" value="1"/>
</dbReference>
<evidence type="ECO:0000256" key="4">
    <source>
        <dbReference type="SAM" id="Phobius"/>
    </source>
</evidence>
<proteinExistence type="inferred from homology"/>
<dbReference type="RefSeq" id="XP_054857767.1">
    <property type="nucleotide sequence ID" value="XM_055001792.1"/>
</dbReference>
<keyword evidence="2" id="KW-0378">Hydrolase</keyword>
<name>A0AA97KK74_EUBMA</name>
<sequence length="410" mass="46744">MALIWSLLSQLAGVLLAALLLLLVWAVYYHISTSTVPSGVCHPLKLRFLHISIIITFGLNYIFWKMGICKWLSLVRFMLDGIPPSDDPTLSINDTFFESVSVRIYEPKVPCADQRKGIVYYHGGNGIFGSIDAYERMCRYIAKESNAVLVSVGYHLAPESPYPSQFIECYDATVHFMKNSENYGVDPARIILCGDSFGGTLTAYLCQELKYRTDLPKVRAQVLLYPFLQALDFTLPSYQQNRCIPIVPRRELLKFAAHYLDQSPSMIDMAIEGNFMPESLQEKYGKFVDPDNIPQKFRDRNVNPAPPRSSEDNLFNMMKEALERKLSPLLADDSFLQGLPETFFLTCEFDVMRDDSLLYKKRLEDNGVLVSWYHLEDAFHSAPFLVDHWFVTFPCAKIGLDSTVNFIKGL</sequence>
<dbReference type="InterPro" id="IPR013094">
    <property type="entry name" value="AB_hydrolase_3"/>
</dbReference>
<dbReference type="GO" id="GO:0052689">
    <property type="term" value="F:carboxylic ester hydrolase activity"/>
    <property type="evidence" value="ECO:0007669"/>
    <property type="project" value="InterPro"/>
</dbReference>
<evidence type="ECO:0000256" key="3">
    <source>
        <dbReference type="PIRSR" id="PIRSR037251-1"/>
    </source>
</evidence>
<comment type="similarity">
    <text evidence="1">Belongs to the 'GDXG' lipolytic enzyme family.</text>
</comment>
<dbReference type="InterPro" id="IPR029058">
    <property type="entry name" value="AB_hydrolase_fold"/>
</dbReference>
<dbReference type="PANTHER" id="PTHR48081:SF32">
    <property type="entry name" value="ALPHA_BETA HYDROLASE FOLD-3 DOMAIN-CONTAINING PROTEIN"/>
    <property type="match status" value="1"/>
</dbReference>
<dbReference type="InterPro" id="IPR017157">
    <property type="entry name" value="Arylacetamide_deacetylase"/>
</dbReference>
<evidence type="ECO:0000313" key="6">
    <source>
        <dbReference type="Proteomes" id="UP001190640"/>
    </source>
</evidence>
<dbReference type="AlphaFoldDB" id="A0AA97KK74"/>
<reference evidence="7" key="1">
    <citation type="submission" date="2025-08" db="UniProtKB">
        <authorList>
            <consortium name="RefSeq"/>
        </authorList>
    </citation>
    <scope>IDENTIFICATION</scope>
    <source>
        <tissue evidence="7">Blood</tissue>
    </source>
</reference>
<dbReference type="GeneID" id="129344879"/>
<feature type="domain" description="Alpha/beta hydrolase fold-3" evidence="5">
    <location>
        <begin position="118"/>
        <end position="263"/>
    </location>
</feature>
<dbReference type="SUPFAM" id="SSF53474">
    <property type="entry name" value="alpha/beta-Hydrolases"/>
    <property type="match status" value="1"/>
</dbReference>
<accession>A0AA97KK74</accession>
<feature type="active site" evidence="3">
    <location>
        <position position="196"/>
    </location>
</feature>
<dbReference type="PANTHER" id="PTHR48081">
    <property type="entry name" value="AB HYDROLASE SUPERFAMILY PROTEIN C4A8.06C"/>
    <property type="match status" value="1"/>
</dbReference>
<keyword evidence="6" id="KW-1185">Reference proteome</keyword>
<keyword evidence="4" id="KW-1133">Transmembrane helix</keyword>
<gene>
    <name evidence="7" type="primary">LOC129344879</name>
</gene>
<dbReference type="Pfam" id="PF07859">
    <property type="entry name" value="Abhydrolase_3"/>
    <property type="match status" value="2"/>
</dbReference>
<dbReference type="Gene3D" id="3.40.50.1820">
    <property type="entry name" value="alpha/beta hydrolase"/>
    <property type="match status" value="1"/>
</dbReference>
<organism evidence="6 7">
    <name type="scientific">Eublepharis macularius</name>
    <name type="common">Leopard gecko</name>
    <name type="synonym">Cyrtodactylus macularius</name>
    <dbReference type="NCBI Taxonomy" id="481883"/>
    <lineage>
        <taxon>Eukaryota</taxon>
        <taxon>Metazoa</taxon>
        <taxon>Chordata</taxon>
        <taxon>Craniata</taxon>
        <taxon>Vertebrata</taxon>
        <taxon>Euteleostomi</taxon>
        <taxon>Lepidosauria</taxon>
        <taxon>Squamata</taxon>
        <taxon>Bifurcata</taxon>
        <taxon>Gekkota</taxon>
        <taxon>Eublepharidae</taxon>
        <taxon>Eublepharinae</taxon>
        <taxon>Eublepharis</taxon>
    </lineage>
</organism>
<evidence type="ECO:0000313" key="7">
    <source>
        <dbReference type="RefSeq" id="XP_054857767.1"/>
    </source>
</evidence>
<feature type="active site" evidence="3">
    <location>
        <position position="350"/>
    </location>
</feature>
<feature type="domain" description="Alpha/beta hydrolase fold-3" evidence="5">
    <location>
        <begin position="321"/>
        <end position="381"/>
    </location>
</feature>